<dbReference type="PANTHER" id="PTHR43163:SF6">
    <property type="entry name" value="DIPEPTIDE TRANSPORT SYSTEM PERMEASE PROTEIN DPPB-RELATED"/>
    <property type="match status" value="1"/>
</dbReference>
<evidence type="ECO:0000256" key="1">
    <source>
        <dbReference type="ARBA" id="ARBA00004651"/>
    </source>
</evidence>
<evidence type="ECO:0000256" key="5">
    <source>
        <dbReference type="ARBA" id="ARBA00022989"/>
    </source>
</evidence>
<keyword evidence="6 7" id="KW-0472">Membrane</keyword>
<dbReference type="GO" id="GO:0071916">
    <property type="term" value="F:dipeptide transmembrane transporter activity"/>
    <property type="evidence" value="ECO:0007669"/>
    <property type="project" value="TreeGrafter"/>
</dbReference>
<feature type="transmembrane region" description="Helical" evidence="7">
    <location>
        <begin position="182"/>
        <end position="200"/>
    </location>
</feature>
<evidence type="ECO:0000256" key="3">
    <source>
        <dbReference type="ARBA" id="ARBA00022475"/>
    </source>
</evidence>
<dbReference type="RefSeq" id="WP_089314564.1">
    <property type="nucleotide sequence ID" value="NZ_FZNP01000011.1"/>
</dbReference>
<comment type="subcellular location">
    <subcellularLocation>
        <location evidence="1 7">Cell membrane</location>
        <topology evidence="1 7">Multi-pass membrane protein</topology>
    </subcellularLocation>
</comment>
<evidence type="ECO:0000313" key="10">
    <source>
        <dbReference type="Proteomes" id="UP000198420"/>
    </source>
</evidence>
<dbReference type="PANTHER" id="PTHR43163">
    <property type="entry name" value="DIPEPTIDE TRANSPORT SYSTEM PERMEASE PROTEIN DPPB-RELATED"/>
    <property type="match status" value="1"/>
</dbReference>
<dbReference type="EMBL" id="FZNP01000011">
    <property type="protein sequence ID" value="SNS09855.1"/>
    <property type="molecule type" value="Genomic_DNA"/>
</dbReference>
<gene>
    <name evidence="9" type="ORF">SAMN06265355_11130</name>
</gene>
<dbReference type="InterPro" id="IPR045621">
    <property type="entry name" value="BPD_transp_1_N"/>
</dbReference>
<feature type="transmembrane region" description="Helical" evidence="7">
    <location>
        <begin position="131"/>
        <end position="162"/>
    </location>
</feature>
<evidence type="ECO:0000256" key="4">
    <source>
        <dbReference type="ARBA" id="ARBA00022692"/>
    </source>
</evidence>
<feature type="transmembrane region" description="Helical" evidence="7">
    <location>
        <begin position="283"/>
        <end position="307"/>
    </location>
</feature>
<feature type="transmembrane region" description="Helical" evidence="7">
    <location>
        <begin position="12"/>
        <end position="30"/>
    </location>
</feature>
<feature type="transmembrane region" description="Helical" evidence="7">
    <location>
        <begin position="232"/>
        <end position="258"/>
    </location>
</feature>
<dbReference type="SUPFAM" id="SSF161098">
    <property type="entry name" value="MetI-like"/>
    <property type="match status" value="1"/>
</dbReference>
<feature type="transmembrane region" description="Helical" evidence="7">
    <location>
        <begin position="99"/>
        <end position="119"/>
    </location>
</feature>
<keyword evidence="5 7" id="KW-1133">Transmembrane helix</keyword>
<keyword evidence="2 7" id="KW-0813">Transport</keyword>
<comment type="similarity">
    <text evidence="7">Belongs to the binding-protein-dependent transport system permease family.</text>
</comment>
<dbReference type="PROSITE" id="PS50928">
    <property type="entry name" value="ABC_TM1"/>
    <property type="match status" value="1"/>
</dbReference>
<dbReference type="CDD" id="cd06261">
    <property type="entry name" value="TM_PBP2"/>
    <property type="match status" value="1"/>
</dbReference>
<dbReference type="Gene3D" id="1.10.3720.10">
    <property type="entry name" value="MetI-like"/>
    <property type="match status" value="1"/>
</dbReference>
<dbReference type="Pfam" id="PF00528">
    <property type="entry name" value="BPD_transp_1"/>
    <property type="match status" value="1"/>
</dbReference>
<evidence type="ECO:0000256" key="2">
    <source>
        <dbReference type="ARBA" id="ARBA00022448"/>
    </source>
</evidence>
<feature type="domain" description="ABC transmembrane type-1" evidence="8">
    <location>
        <begin position="95"/>
        <end position="305"/>
    </location>
</feature>
<sequence>MVQYVLRRLGTSAIVILGVSLITFLLLHGMSGSPGRAILGVQASAEAVAAFDREHGYDRSLVLQYFDYLGGLLHGDLGHSYKLNQSVNALLAENAGRTAMLSAVALALAICAAVPLGVFQAVKRNSVGDNVLTTLTFVTYSMPVFLLAMLLIQLFAMGLGVLPAQAAQSSSNFVVFTEPRAMLLPVLTLTGVTVAMYSRYQRSAALDQLAQDYIRVARAKGLSMRLVLTRHLLRNACVPLVTLIGMSIPLLLAGNLVVESVFNYPGLGLLFFNGLNNQDYPVLLGYTLVAAILTVLGNLVADVLVAATDPRTRRA</sequence>
<dbReference type="AlphaFoldDB" id="A0A239BP29"/>
<evidence type="ECO:0000259" key="8">
    <source>
        <dbReference type="PROSITE" id="PS50928"/>
    </source>
</evidence>
<dbReference type="InterPro" id="IPR000515">
    <property type="entry name" value="MetI-like"/>
</dbReference>
<reference evidence="10" key="1">
    <citation type="submission" date="2017-06" db="EMBL/GenBank/DDBJ databases">
        <authorList>
            <person name="Varghese N."/>
            <person name="Submissions S."/>
        </authorList>
    </citation>
    <scope>NUCLEOTIDE SEQUENCE [LARGE SCALE GENOMIC DNA]</scope>
    <source>
        <strain evidence="10">DSM 44485</strain>
    </source>
</reference>
<protein>
    <submittedName>
        <fullName evidence="9">Peptide/nickel transport system permease protein</fullName>
    </submittedName>
</protein>
<dbReference type="Proteomes" id="UP000198420">
    <property type="component" value="Unassembled WGS sequence"/>
</dbReference>
<organism evidence="9 10">
    <name type="scientific">Actinomadura mexicana</name>
    <dbReference type="NCBI Taxonomy" id="134959"/>
    <lineage>
        <taxon>Bacteria</taxon>
        <taxon>Bacillati</taxon>
        <taxon>Actinomycetota</taxon>
        <taxon>Actinomycetes</taxon>
        <taxon>Streptosporangiales</taxon>
        <taxon>Thermomonosporaceae</taxon>
        <taxon>Actinomadura</taxon>
    </lineage>
</organism>
<keyword evidence="3" id="KW-1003">Cell membrane</keyword>
<keyword evidence="10" id="KW-1185">Reference proteome</keyword>
<proteinExistence type="inferred from homology"/>
<evidence type="ECO:0000256" key="6">
    <source>
        <dbReference type="ARBA" id="ARBA00023136"/>
    </source>
</evidence>
<dbReference type="InterPro" id="IPR035906">
    <property type="entry name" value="MetI-like_sf"/>
</dbReference>
<evidence type="ECO:0000256" key="7">
    <source>
        <dbReference type="RuleBase" id="RU363032"/>
    </source>
</evidence>
<dbReference type="Pfam" id="PF19300">
    <property type="entry name" value="BPD_transp_1_N"/>
    <property type="match status" value="1"/>
</dbReference>
<keyword evidence="4 7" id="KW-0812">Transmembrane</keyword>
<dbReference type="GO" id="GO:0005886">
    <property type="term" value="C:plasma membrane"/>
    <property type="evidence" value="ECO:0007669"/>
    <property type="project" value="UniProtKB-SubCell"/>
</dbReference>
<name>A0A239BP29_9ACTN</name>
<evidence type="ECO:0000313" key="9">
    <source>
        <dbReference type="EMBL" id="SNS09855.1"/>
    </source>
</evidence>
<dbReference type="OrthoDB" id="9778910at2"/>
<accession>A0A239BP29</accession>